<dbReference type="PANTHER" id="PTHR44147:SF2">
    <property type="entry name" value="DEHYDROGENASE_REDUCTASE SDR FAMILY MEMBER 1"/>
    <property type="match status" value="1"/>
</dbReference>
<dbReference type="PRINTS" id="PR00080">
    <property type="entry name" value="SDRFAMILY"/>
</dbReference>
<dbReference type="PRINTS" id="PR00081">
    <property type="entry name" value="GDHRDH"/>
</dbReference>
<dbReference type="STRING" id="1076937.SAMN04488120_11619"/>
<reference evidence="2 3" key="1">
    <citation type="submission" date="2016-10" db="EMBL/GenBank/DDBJ databases">
        <authorList>
            <person name="de Groot N.N."/>
        </authorList>
    </citation>
    <scope>NUCLEOTIDE SEQUENCE [LARGE SCALE GENOMIC DNA]</scope>
    <source>
        <strain evidence="2 3">DSM 23609</strain>
    </source>
</reference>
<organism evidence="2 3">
    <name type="scientific">Fontimonas thermophila</name>
    <dbReference type="NCBI Taxonomy" id="1076937"/>
    <lineage>
        <taxon>Bacteria</taxon>
        <taxon>Pseudomonadati</taxon>
        <taxon>Pseudomonadota</taxon>
        <taxon>Gammaproteobacteria</taxon>
        <taxon>Nevskiales</taxon>
        <taxon>Nevskiaceae</taxon>
        <taxon>Fontimonas</taxon>
    </lineage>
</organism>
<comment type="similarity">
    <text evidence="1">Belongs to the short-chain dehydrogenases/reductases (SDR) family.</text>
</comment>
<dbReference type="RefSeq" id="WP_091535525.1">
    <property type="nucleotide sequence ID" value="NZ_FOOC01000016.1"/>
</dbReference>
<dbReference type="InterPro" id="IPR036291">
    <property type="entry name" value="NAD(P)-bd_dom_sf"/>
</dbReference>
<evidence type="ECO:0000313" key="3">
    <source>
        <dbReference type="Proteomes" id="UP000199771"/>
    </source>
</evidence>
<dbReference type="EMBL" id="FOOC01000016">
    <property type="protein sequence ID" value="SFF64432.1"/>
    <property type="molecule type" value="Genomic_DNA"/>
</dbReference>
<protein>
    <submittedName>
        <fullName evidence="2">NAD(P)-dependent dehydrogenase, short-chain alcohol dehydrogenase family</fullName>
    </submittedName>
</protein>
<dbReference type="AlphaFoldDB" id="A0A1I2KBG5"/>
<dbReference type="PANTHER" id="PTHR44147">
    <property type="entry name" value="DEHYDROGENASE/REDUCTASE SDR FAMILY MEMBER 1"/>
    <property type="match status" value="1"/>
</dbReference>
<dbReference type="Proteomes" id="UP000199771">
    <property type="component" value="Unassembled WGS sequence"/>
</dbReference>
<dbReference type="SUPFAM" id="SSF51735">
    <property type="entry name" value="NAD(P)-binding Rossmann-fold domains"/>
    <property type="match status" value="1"/>
</dbReference>
<evidence type="ECO:0000256" key="1">
    <source>
        <dbReference type="RuleBase" id="RU000363"/>
    </source>
</evidence>
<dbReference type="InterPro" id="IPR002347">
    <property type="entry name" value="SDR_fam"/>
</dbReference>
<name>A0A1I2KBG5_9GAMM</name>
<accession>A0A1I2KBG5</accession>
<proteinExistence type="inferred from homology"/>
<dbReference type="OrthoDB" id="63584at2"/>
<keyword evidence="3" id="KW-1185">Reference proteome</keyword>
<gene>
    <name evidence="2" type="ORF">SAMN04488120_11619</name>
</gene>
<sequence>MNATLARDLAGKVAVVTGASRGAGKGIAIALGAHGATVYVTGRSLKEGDAPLPGTIAATAEAVTNAGGKGIAVACDHANDADVKALFERVEAEQNRLDILVNNATFLHDRLIDKGGFWEKPLELVHILDVGLRSAYVASWYAAPLMVRQKNGLIVFTSSFGANCYMHGPAYGAQKAGVDKFAKDMGVDLKPHNVAAVSIWMGMLRTERTRRVMDRAPDKYAGFWEIAETPQFTGHLIAALYNDPARAEKSGQVHIGAELAEVYGLTDEGRKVPSHRAMLGGPTPPHPAIVE</sequence>
<evidence type="ECO:0000313" key="2">
    <source>
        <dbReference type="EMBL" id="SFF64432.1"/>
    </source>
</evidence>
<dbReference type="Gene3D" id="3.40.50.720">
    <property type="entry name" value="NAD(P)-binding Rossmann-like Domain"/>
    <property type="match status" value="1"/>
</dbReference>
<dbReference type="Pfam" id="PF00106">
    <property type="entry name" value="adh_short"/>
    <property type="match status" value="1"/>
</dbReference>